<sequence>MRGKDEGGLRTLQESTELSDKLRNLCSSSFQENHYLILLDDFEKNLVKMEEDQPEVSSEAVSILETLLKYLPYSGKMSQLIITSRYTFPLTIEGLNLVGQRLESTGLTSFRGSDEYKKVSELDHIASYPNPDIRQQLIEAGRGNPQLMEALDTLIAEAKNLDFVSLLSAIKDKQEEFVQHLILRQ</sequence>
<gene>
    <name evidence="1" type="ORF">S06H3_27810</name>
</gene>
<comment type="caution">
    <text evidence="1">The sequence shown here is derived from an EMBL/GenBank/DDBJ whole genome shotgun (WGS) entry which is preliminary data.</text>
</comment>
<proteinExistence type="predicted"/>
<protein>
    <recommendedName>
        <fullName evidence="2">ATPase AAA-type core domain-containing protein</fullName>
    </recommendedName>
</protein>
<feature type="non-terminal residue" evidence="1">
    <location>
        <position position="185"/>
    </location>
</feature>
<evidence type="ECO:0000313" key="1">
    <source>
        <dbReference type="EMBL" id="GAI23860.1"/>
    </source>
</evidence>
<evidence type="ECO:0008006" key="2">
    <source>
        <dbReference type="Google" id="ProtNLM"/>
    </source>
</evidence>
<name>X1NAK0_9ZZZZ</name>
<reference evidence="1" key="1">
    <citation type="journal article" date="2014" name="Front. Microbiol.">
        <title>High frequency of phylogenetically diverse reductive dehalogenase-homologous genes in deep subseafloor sedimentary metagenomes.</title>
        <authorList>
            <person name="Kawai M."/>
            <person name="Futagami T."/>
            <person name="Toyoda A."/>
            <person name="Takaki Y."/>
            <person name="Nishi S."/>
            <person name="Hori S."/>
            <person name="Arai W."/>
            <person name="Tsubouchi T."/>
            <person name="Morono Y."/>
            <person name="Uchiyama I."/>
            <person name="Ito T."/>
            <person name="Fujiyama A."/>
            <person name="Inagaki F."/>
            <person name="Takami H."/>
        </authorList>
    </citation>
    <scope>NUCLEOTIDE SEQUENCE</scope>
    <source>
        <strain evidence="1">Expedition CK06-06</strain>
    </source>
</reference>
<dbReference type="EMBL" id="BARV01016165">
    <property type="protein sequence ID" value="GAI23860.1"/>
    <property type="molecule type" value="Genomic_DNA"/>
</dbReference>
<organism evidence="1">
    <name type="scientific">marine sediment metagenome</name>
    <dbReference type="NCBI Taxonomy" id="412755"/>
    <lineage>
        <taxon>unclassified sequences</taxon>
        <taxon>metagenomes</taxon>
        <taxon>ecological metagenomes</taxon>
    </lineage>
</organism>
<accession>X1NAK0</accession>
<dbReference type="AlphaFoldDB" id="X1NAK0"/>